<keyword evidence="3" id="KW-1185">Reference proteome</keyword>
<dbReference type="EMBL" id="MU003771">
    <property type="protein sequence ID" value="KAF2724538.1"/>
    <property type="molecule type" value="Genomic_DNA"/>
</dbReference>
<comment type="caution">
    <text evidence="2">The sequence shown here is derived from an EMBL/GenBank/DDBJ whole genome shotgun (WGS) entry which is preliminary data.</text>
</comment>
<sequence length="207" mass="22540">MCIAGLNVAQPCGHRWYILIQPCNPSIDLSNCQEKLRLQGWETRHESCPWCGDSSIDGETPALDDSTHRLFGSMSSSSSNSSNASSSTPTSPILAGKTLPGTGRIVRQRSGSGGSLSNSLSRVNSINSVVLENERALRHREMNDRLNLYLSCDPHEVLPSGKKHYPDYQGSPTLERAGTFSDSSSVRRGSVKGWKKAVQLSRGMYKG</sequence>
<dbReference type="AlphaFoldDB" id="A0A9P4QF78"/>
<feature type="region of interest" description="Disordered" evidence="1">
    <location>
        <begin position="165"/>
        <end position="186"/>
    </location>
</feature>
<name>A0A9P4QF78_9PEZI</name>
<evidence type="ECO:0000313" key="3">
    <source>
        <dbReference type="Proteomes" id="UP000799441"/>
    </source>
</evidence>
<organism evidence="2 3">
    <name type="scientific">Polychaeton citri CBS 116435</name>
    <dbReference type="NCBI Taxonomy" id="1314669"/>
    <lineage>
        <taxon>Eukaryota</taxon>
        <taxon>Fungi</taxon>
        <taxon>Dikarya</taxon>
        <taxon>Ascomycota</taxon>
        <taxon>Pezizomycotina</taxon>
        <taxon>Dothideomycetes</taxon>
        <taxon>Dothideomycetidae</taxon>
        <taxon>Capnodiales</taxon>
        <taxon>Capnodiaceae</taxon>
        <taxon>Polychaeton</taxon>
    </lineage>
</organism>
<protein>
    <submittedName>
        <fullName evidence="2">Uncharacterized protein</fullName>
    </submittedName>
</protein>
<accession>A0A9P4QF78</accession>
<proteinExistence type="predicted"/>
<gene>
    <name evidence="2" type="ORF">K431DRAFT_146264</name>
</gene>
<reference evidence="2" key="1">
    <citation type="journal article" date="2020" name="Stud. Mycol.">
        <title>101 Dothideomycetes genomes: a test case for predicting lifestyles and emergence of pathogens.</title>
        <authorList>
            <person name="Haridas S."/>
            <person name="Albert R."/>
            <person name="Binder M."/>
            <person name="Bloem J."/>
            <person name="Labutti K."/>
            <person name="Salamov A."/>
            <person name="Andreopoulos B."/>
            <person name="Baker S."/>
            <person name="Barry K."/>
            <person name="Bills G."/>
            <person name="Bluhm B."/>
            <person name="Cannon C."/>
            <person name="Castanera R."/>
            <person name="Culley D."/>
            <person name="Daum C."/>
            <person name="Ezra D."/>
            <person name="Gonzalez J."/>
            <person name="Henrissat B."/>
            <person name="Kuo A."/>
            <person name="Liang C."/>
            <person name="Lipzen A."/>
            <person name="Lutzoni F."/>
            <person name="Magnuson J."/>
            <person name="Mondo S."/>
            <person name="Nolan M."/>
            <person name="Ohm R."/>
            <person name="Pangilinan J."/>
            <person name="Park H.-J."/>
            <person name="Ramirez L."/>
            <person name="Alfaro M."/>
            <person name="Sun H."/>
            <person name="Tritt A."/>
            <person name="Yoshinaga Y."/>
            <person name="Zwiers L.-H."/>
            <person name="Turgeon B."/>
            <person name="Goodwin S."/>
            <person name="Spatafora J."/>
            <person name="Crous P."/>
            <person name="Grigoriev I."/>
        </authorList>
    </citation>
    <scope>NUCLEOTIDE SEQUENCE</scope>
    <source>
        <strain evidence="2">CBS 116435</strain>
    </source>
</reference>
<dbReference type="Proteomes" id="UP000799441">
    <property type="component" value="Unassembled WGS sequence"/>
</dbReference>
<dbReference type="OrthoDB" id="3942453at2759"/>
<evidence type="ECO:0000313" key="2">
    <source>
        <dbReference type="EMBL" id="KAF2724538.1"/>
    </source>
</evidence>
<feature type="region of interest" description="Disordered" evidence="1">
    <location>
        <begin position="62"/>
        <end position="120"/>
    </location>
</feature>
<evidence type="ECO:0000256" key="1">
    <source>
        <dbReference type="SAM" id="MobiDB-lite"/>
    </source>
</evidence>
<feature type="compositionally biased region" description="Low complexity" evidence="1">
    <location>
        <begin position="73"/>
        <end position="92"/>
    </location>
</feature>